<accession>A0AB38YF07</accession>
<dbReference type="Pfam" id="PF02518">
    <property type="entry name" value="HATPase_c"/>
    <property type="match status" value="1"/>
</dbReference>
<evidence type="ECO:0000256" key="5">
    <source>
        <dbReference type="PROSITE-ProRule" id="PRU00169"/>
    </source>
</evidence>
<keyword evidence="8" id="KW-0547">Nucleotide-binding</keyword>
<dbReference type="SMART" id="SM00387">
    <property type="entry name" value="HATPase_c"/>
    <property type="match status" value="1"/>
</dbReference>
<dbReference type="FunFam" id="3.30.565.10:FF:000010">
    <property type="entry name" value="Sensor histidine kinase RcsC"/>
    <property type="match status" value="1"/>
</dbReference>
<evidence type="ECO:0000313" key="8">
    <source>
        <dbReference type="EMBL" id="WLD57979.1"/>
    </source>
</evidence>
<dbReference type="SMART" id="SM00448">
    <property type="entry name" value="REC"/>
    <property type="match status" value="1"/>
</dbReference>
<dbReference type="PRINTS" id="PR00344">
    <property type="entry name" value="BCTRLSENSOR"/>
</dbReference>
<dbReference type="RefSeq" id="WP_304995262.1">
    <property type="nucleotide sequence ID" value="NZ_CP101717.1"/>
</dbReference>
<evidence type="ECO:0000256" key="1">
    <source>
        <dbReference type="ARBA" id="ARBA00000085"/>
    </source>
</evidence>
<comment type="catalytic activity">
    <reaction evidence="1">
        <text>ATP + protein L-histidine = ADP + protein N-phospho-L-histidine.</text>
        <dbReference type="EC" id="2.7.13.3"/>
    </reaction>
</comment>
<dbReference type="AlphaFoldDB" id="A0AB38YF07"/>
<dbReference type="EMBL" id="CP101717">
    <property type="protein sequence ID" value="WLD57979.1"/>
    <property type="molecule type" value="Genomic_DNA"/>
</dbReference>
<dbReference type="Gene3D" id="3.30.565.10">
    <property type="entry name" value="Histidine kinase-like ATPase, C-terminal domain"/>
    <property type="match status" value="1"/>
</dbReference>
<name>A0AB38YF07_9GAMM</name>
<dbReference type="PANTHER" id="PTHR45339:SF1">
    <property type="entry name" value="HYBRID SIGNAL TRANSDUCTION HISTIDINE KINASE J"/>
    <property type="match status" value="1"/>
</dbReference>
<dbReference type="PANTHER" id="PTHR45339">
    <property type="entry name" value="HYBRID SIGNAL TRANSDUCTION HISTIDINE KINASE J"/>
    <property type="match status" value="1"/>
</dbReference>
<proteinExistence type="predicted"/>
<dbReference type="Gene3D" id="3.40.50.2300">
    <property type="match status" value="1"/>
</dbReference>
<dbReference type="InterPro" id="IPR003661">
    <property type="entry name" value="HisK_dim/P_dom"/>
</dbReference>
<keyword evidence="4" id="KW-0902">Two-component regulatory system</keyword>
<dbReference type="CDD" id="cd00082">
    <property type="entry name" value="HisKA"/>
    <property type="match status" value="1"/>
</dbReference>
<dbReference type="CDD" id="cd16922">
    <property type="entry name" value="HATPase_EvgS-ArcB-TorS-like"/>
    <property type="match status" value="1"/>
</dbReference>
<dbReference type="GO" id="GO:0005524">
    <property type="term" value="F:ATP binding"/>
    <property type="evidence" value="ECO:0007669"/>
    <property type="project" value="UniProtKB-KW"/>
</dbReference>
<dbReference type="GO" id="GO:0000155">
    <property type="term" value="F:phosphorelay sensor kinase activity"/>
    <property type="evidence" value="ECO:0007669"/>
    <property type="project" value="InterPro"/>
</dbReference>
<gene>
    <name evidence="8" type="ORF">NFC81_14880</name>
</gene>
<dbReference type="PROSITE" id="PS50110">
    <property type="entry name" value="RESPONSE_REGULATORY"/>
    <property type="match status" value="1"/>
</dbReference>
<dbReference type="InterPro" id="IPR036097">
    <property type="entry name" value="HisK_dim/P_sf"/>
</dbReference>
<evidence type="ECO:0000256" key="3">
    <source>
        <dbReference type="ARBA" id="ARBA00022553"/>
    </source>
</evidence>
<dbReference type="InterPro" id="IPR011006">
    <property type="entry name" value="CheY-like_superfamily"/>
</dbReference>
<dbReference type="EC" id="2.7.13.3" evidence="2"/>
<evidence type="ECO:0000256" key="4">
    <source>
        <dbReference type="ARBA" id="ARBA00023012"/>
    </source>
</evidence>
<feature type="modified residue" description="4-aspartylphosphate" evidence="5">
    <location>
        <position position="424"/>
    </location>
</feature>
<dbReference type="InterPro" id="IPR001789">
    <property type="entry name" value="Sig_transdc_resp-reg_receiver"/>
</dbReference>
<evidence type="ECO:0000259" key="7">
    <source>
        <dbReference type="PROSITE" id="PS50110"/>
    </source>
</evidence>
<keyword evidence="8" id="KW-0067">ATP-binding</keyword>
<feature type="domain" description="Response regulatory" evidence="7">
    <location>
        <begin position="373"/>
        <end position="491"/>
    </location>
</feature>
<dbReference type="Gene3D" id="1.10.287.130">
    <property type="match status" value="1"/>
</dbReference>
<dbReference type="SUPFAM" id="SSF47384">
    <property type="entry name" value="Homodimeric domain of signal transducing histidine kinase"/>
    <property type="match status" value="1"/>
</dbReference>
<evidence type="ECO:0000259" key="6">
    <source>
        <dbReference type="PROSITE" id="PS50109"/>
    </source>
</evidence>
<dbReference type="PROSITE" id="PS50109">
    <property type="entry name" value="HIS_KIN"/>
    <property type="match status" value="1"/>
</dbReference>
<reference evidence="8" key="1">
    <citation type="submission" date="2022-07" db="EMBL/GenBank/DDBJ databases">
        <title>Complete genome sequence of Salinispirillum sp. LH10-3-1 capable of multiple carbohydrate inversion isolated from a soda lake.</title>
        <authorList>
            <person name="Liu J."/>
            <person name="Zhai Y."/>
            <person name="Zhang H."/>
            <person name="Yang H."/>
            <person name="Qu J."/>
            <person name="Li J."/>
        </authorList>
    </citation>
    <scope>NUCLEOTIDE SEQUENCE</scope>
    <source>
        <strain evidence="8">LH 10-3-1</strain>
    </source>
</reference>
<dbReference type="InterPro" id="IPR005467">
    <property type="entry name" value="His_kinase_dom"/>
</dbReference>
<dbReference type="InterPro" id="IPR003594">
    <property type="entry name" value="HATPase_dom"/>
</dbReference>
<dbReference type="InterPro" id="IPR004358">
    <property type="entry name" value="Sig_transdc_His_kin-like_C"/>
</dbReference>
<feature type="domain" description="Histidine kinase" evidence="6">
    <location>
        <begin position="24"/>
        <end position="240"/>
    </location>
</feature>
<organism evidence="8">
    <name type="scientific">Salinispirillum sp. LH 10-3-1</name>
    <dbReference type="NCBI Taxonomy" id="2952525"/>
    <lineage>
        <taxon>Bacteria</taxon>
        <taxon>Pseudomonadati</taxon>
        <taxon>Pseudomonadota</taxon>
        <taxon>Gammaproteobacteria</taxon>
        <taxon>Oceanospirillales</taxon>
        <taxon>Saccharospirillaceae</taxon>
        <taxon>Salinispirillum</taxon>
    </lineage>
</organism>
<dbReference type="Pfam" id="PF00512">
    <property type="entry name" value="HisKA"/>
    <property type="match status" value="1"/>
</dbReference>
<sequence>MNDEHPPNNSDDGVAPGSANFVARISHELRSPMNAILGFSELLGDSSLDNEQRHWVNLIQDSVDHMLLIINDVLDIAKIEAGHMSLNPQRVMIAPILIRLVEQFVPQVRNDSVQLDVYIDPHTPAEIELDSIRLRQILTNFLSNAVKFTDNGKISLKVRTQNDRLQFVVRDTGIGISPDKLPQVFSEYEQAGKDIATHYGGTGLGLSISRRLATLMGGKVWAESQPGRGSAFFLELPLVTETDALVFGPAGQLSGHVIAVNLTNALAALRCQELLHWAGAKLIPPEQDIHPAELVITDHDPERWPSNDTLPVPVVWLGGRPRDGSAAHFHHLALPVNGLNLLNICQSALNHTDADNELKATTSATTAADLKGTILLADDNNVNLIVTEKILSTFGVQVITASNGEAAVDAYIHYRDEIDLILMDVEMPVLDGLSATAIIRRLAEGRTLPIIALTGNALQKNIQECYDGGMDDHLTKPVSKSTLYYMLKRWLSGG</sequence>
<dbReference type="InterPro" id="IPR036890">
    <property type="entry name" value="HATPase_C_sf"/>
</dbReference>
<dbReference type="Pfam" id="PF00072">
    <property type="entry name" value="Response_reg"/>
    <property type="match status" value="1"/>
</dbReference>
<evidence type="ECO:0000256" key="2">
    <source>
        <dbReference type="ARBA" id="ARBA00012438"/>
    </source>
</evidence>
<dbReference type="CDD" id="cd17546">
    <property type="entry name" value="REC_hyHK_CKI1_RcsC-like"/>
    <property type="match status" value="1"/>
</dbReference>
<dbReference type="SMART" id="SM00388">
    <property type="entry name" value="HisKA"/>
    <property type="match status" value="1"/>
</dbReference>
<dbReference type="SUPFAM" id="SSF52172">
    <property type="entry name" value="CheY-like"/>
    <property type="match status" value="1"/>
</dbReference>
<protein>
    <recommendedName>
        <fullName evidence="2">histidine kinase</fullName>
        <ecNumber evidence="2">2.7.13.3</ecNumber>
    </recommendedName>
</protein>
<keyword evidence="3 5" id="KW-0597">Phosphoprotein</keyword>
<dbReference type="SUPFAM" id="SSF55874">
    <property type="entry name" value="ATPase domain of HSP90 chaperone/DNA topoisomerase II/histidine kinase"/>
    <property type="match status" value="1"/>
</dbReference>